<dbReference type="AlphaFoldDB" id="A0A915I8G2"/>
<dbReference type="Proteomes" id="UP000887565">
    <property type="component" value="Unplaced"/>
</dbReference>
<proteinExistence type="predicted"/>
<name>A0A915I8G2_ROMCU</name>
<organism evidence="1 2">
    <name type="scientific">Romanomermis culicivorax</name>
    <name type="common">Nematode worm</name>
    <dbReference type="NCBI Taxonomy" id="13658"/>
    <lineage>
        <taxon>Eukaryota</taxon>
        <taxon>Metazoa</taxon>
        <taxon>Ecdysozoa</taxon>
        <taxon>Nematoda</taxon>
        <taxon>Enoplea</taxon>
        <taxon>Dorylaimia</taxon>
        <taxon>Mermithida</taxon>
        <taxon>Mermithoidea</taxon>
        <taxon>Mermithidae</taxon>
        <taxon>Romanomermis</taxon>
    </lineage>
</organism>
<accession>A0A915I8G2</accession>
<keyword evidence="1" id="KW-1185">Reference proteome</keyword>
<protein>
    <submittedName>
        <fullName evidence="2">Uncharacterized protein</fullName>
    </submittedName>
</protein>
<dbReference type="WBParaSite" id="nRc.2.0.1.t10450-RA">
    <property type="protein sequence ID" value="nRc.2.0.1.t10450-RA"/>
    <property type="gene ID" value="nRc.2.0.1.g10450"/>
</dbReference>
<evidence type="ECO:0000313" key="1">
    <source>
        <dbReference type="Proteomes" id="UP000887565"/>
    </source>
</evidence>
<evidence type="ECO:0000313" key="2">
    <source>
        <dbReference type="WBParaSite" id="nRc.2.0.1.t10450-RA"/>
    </source>
</evidence>
<sequence>MGMTTASEYGQFTQNADISRISNPGEYQLIFTVNKSLITFSSANVLKSPNSPGAPDATLRRMRRIILPERRHEAIGHGAFDFMRMWYDRSFSHATVANNG</sequence>
<reference evidence="2" key="1">
    <citation type="submission" date="2022-11" db="UniProtKB">
        <authorList>
            <consortium name="WormBaseParasite"/>
        </authorList>
    </citation>
    <scope>IDENTIFICATION</scope>
</reference>